<dbReference type="Proteomes" id="UP000229497">
    <property type="component" value="Unassembled WGS sequence"/>
</dbReference>
<dbReference type="AlphaFoldDB" id="A0A2H0KJR9"/>
<gene>
    <name evidence="1" type="ORF">COV87_03085</name>
</gene>
<comment type="caution">
    <text evidence="1">The sequence shown here is derived from an EMBL/GenBank/DDBJ whole genome shotgun (WGS) entry which is preliminary data.</text>
</comment>
<reference evidence="1 2" key="1">
    <citation type="submission" date="2017-09" db="EMBL/GenBank/DDBJ databases">
        <title>Depth-based differentiation of microbial function through sediment-hosted aquifers and enrichment of novel symbionts in the deep terrestrial subsurface.</title>
        <authorList>
            <person name="Probst A.J."/>
            <person name="Ladd B."/>
            <person name="Jarett J.K."/>
            <person name="Geller-Mcgrath D.E."/>
            <person name="Sieber C.M."/>
            <person name="Emerson J.B."/>
            <person name="Anantharaman K."/>
            <person name="Thomas B.C."/>
            <person name="Malmstrom R."/>
            <person name="Stieglmeier M."/>
            <person name="Klingl A."/>
            <person name="Woyke T."/>
            <person name="Ryan C.M."/>
            <person name="Banfield J.F."/>
        </authorList>
    </citation>
    <scope>NUCLEOTIDE SEQUENCE [LARGE SCALE GENOMIC DNA]</scope>
    <source>
        <strain evidence="1">CG11_big_fil_rev_8_21_14_0_20_37_16</strain>
    </source>
</reference>
<organism evidence="1 2">
    <name type="scientific">Candidatus Roizmanbacteria bacterium CG11_big_fil_rev_8_21_14_0_20_37_16</name>
    <dbReference type="NCBI Taxonomy" id="1974857"/>
    <lineage>
        <taxon>Bacteria</taxon>
        <taxon>Candidatus Roizmaniibacteriota</taxon>
    </lineage>
</organism>
<protein>
    <submittedName>
        <fullName evidence="1">Uncharacterized protein</fullName>
    </submittedName>
</protein>
<name>A0A2H0KJR9_9BACT</name>
<sequence>MITQQAQIKVNLPIQLKGYLETKAGKFGMPMAGYIKYLILKDVSEHEYPIYSASKKTEEAYKQAKKDESEGKLVSFDKFNTLLTDV</sequence>
<evidence type="ECO:0000313" key="2">
    <source>
        <dbReference type="Proteomes" id="UP000229497"/>
    </source>
</evidence>
<accession>A0A2H0KJR9</accession>
<dbReference type="EMBL" id="PCVK01000089">
    <property type="protein sequence ID" value="PIQ71489.1"/>
    <property type="molecule type" value="Genomic_DNA"/>
</dbReference>
<proteinExistence type="predicted"/>
<evidence type="ECO:0000313" key="1">
    <source>
        <dbReference type="EMBL" id="PIQ71489.1"/>
    </source>
</evidence>